<dbReference type="SUPFAM" id="SSF53254">
    <property type="entry name" value="Phosphoglycerate mutase-like"/>
    <property type="match status" value="1"/>
</dbReference>
<proteinExistence type="predicted"/>
<dbReference type="RefSeq" id="WP_271427207.1">
    <property type="nucleotide sequence ID" value="NZ_JAQIPB010000002.1"/>
</dbReference>
<dbReference type="InterPro" id="IPR029033">
    <property type="entry name" value="His_PPase_superfam"/>
</dbReference>
<dbReference type="InterPro" id="IPR051021">
    <property type="entry name" value="Mito_Ser/Thr_phosphatase"/>
</dbReference>
<dbReference type="PANTHER" id="PTHR20935:SF0">
    <property type="entry name" value="SERINE_THREONINE-PROTEIN PHOSPHATASE PGAM5, MITOCHONDRIAL"/>
    <property type="match status" value="1"/>
</dbReference>
<sequence length="234" mass="25351">MGKIVLVRHAQASLLSADYDQLSPLGEEQSIVLGRWWAARGEHFQHAFSGELRRQSRTAELSLAQLPQPAPALQIDARFNEYGHHDVFAAGANPELVDGEKLAALLRTAENPRRLFQQLFSQALESWVRGEGVVAGSLTWAGFRARCMDALMQVAEQCGSGQSAVIYSSGGAIAAMCQAIMGLPDEHVPALHYAVHNTSISRLLSRPGAVTLSSFNALPHLEAPGVPESLITYR</sequence>
<evidence type="ECO:0000256" key="1">
    <source>
        <dbReference type="ARBA" id="ARBA00022801"/>
    </source>
</evidence>
<accession>A0AAE3N500</accession>
<dbReference type="CDD" id="cd07067">
    <property type="entry name" value="HP_PGM_like"/>
    <property type="match status" value="1"/>
</dbReference>
<protein>
    <submittedName>
        <fullName evidence="2">Histidine phosphatase family protein</fullName>
    </submittedName>
</protein>
<dbReference type="GO" id="GO:0016787">
    <property type="term" value="F:hydrolase activity"/>
    <property type="evidence" value="ECO:0007669"/>
    <property type="project" value="UniProtKB-KW"/>
</dbReference>
<keyword evidence="3" id="KW-1185">Reference proteome</keyword>
<keyword evidence="1" id="KW-0378">Hydrolase</keyword>
<gene>
    <name evidence="2" type="ORF">PGB34_06265</name>
</gene>
<dbReference type="InterPro" id="IPR013078">
    <property type="entry name" value="His_Pase_superF_clade-1"/>
</dbReference>
<dbReference type="SMART" id="SM00855">
    <property type="entry name" value="PGAM"/>
    <property type="match status" value="1"/>
</dbReference>
<dbReference type="Proteomes" id="UP001212602">
    <property type="component" value="Unassembled WGS sequence"/>
</dbReference>
<organism evidence="2 3">
    <name type="scientific">Xenophilus arseniciresistens</name>
    <dbReference type="NCBI Taxonomy" id="1283306"/>
    <lineage>
        <taxon>Bacteria</taxon>
        <taxon>Pseudomonadati</taxon>
        <taxon>Pseudomonadota</taxon>
        <taxon>Betaproteobacteria</taxon>
        <taxon>Burkholderiales</taxon>
        <taxon>Comamonadaceae</taxon>
        <taxon>Xenophilus</taxon>
    </lineage>
</organism>
<reference evidence="2" key="1">
    <citation type="submission" date="2023-01" db="EMBL/GenBank/DDBJ databases">
        <title>Xenophilus mangrovi sp. nov., isolated from soil of Mangrove nature reserve.</title>
        <authorList>
            <person name="Xu S."/>
            <person name="Liu Z."/>
            <person name="Xu Y."/>
        </authorList>
    </citation>
    <scope>NUCLEOTIDE SEQUENCE</scope>
    <source>
        <strain evidence="2">YW8</strain>
    </source>
</reference>
<dbReference type="EMBL" id="JAQIPB010000002">
    <property type="protein sequence ID" value="MDA7415965.1"/>
    <property type="molecule type" value="Genomic_DNA"/>
</dbReference>
<evidence type="ECO:0000313" key="3">
    <source>
        <dbReference type="Proteomes" id="UP001212602"/>
    </source>
</evidence>
<dbReference type="Pfam" id="PF00300">
    <property type="entry name" value="His_Phos_1"/>
    <property type="match status" value="2"/>
</dbReference>
<name>A0AAE3N500_9BURK</name>
<dbReference type="AlphaFoldDB" id="A0AAE3N500"/>
<dbReference type="PANTHER" id="PTHR20935">
    <property type="entry name" value="PHOSPHOGLYCERATE MUTASE-RELATED"/>
    <property type="match status" value="1"/>
</dbReference>
<comment type="caution">
    <text evidence="2">The sequence shown here is derived from an EMBL/GenBank/DDBJ whole genome shotgun (WGS) entry which is preliminary data.</text>
</comment>
<dbReference type="Gene3D" id="3.40.50.1240">
    <property type="entry name" value="Phosphoglycerate mutase-like"/>
    <property type="match status" value="1"/>
</dbReference>
<evidence type="ECO:0000313" key="2">
    <source>
        <dbReference type="EMBL" id="MDA7415965.1"/>
    </source>
</evidence>